<sequence length="205" mass="23622">MNETVDFKDVLLLENCSITEKSGNIKCPFCNKLSFKIYPDQLAKCHNNVCNWYGDVIQFYTDFKKISRSEAFKELAGRLDLKKSIVEIKEQTFDEARMALAEDLEFLSWCRMYFAFYKNDVVDQKVYAEKCGLSKSAFSRILNGNMGNALTWRKTIVILKQEIDIKRLQKDIKKGIKYFLENIPPEYIKGSSGFSVGNPCQELAG</sequence>
<gene>
    <name evidence="1" type="ORF">SAMN02910291_02949</name>
</gene>
<dbReference type="EMBL" id="FPIW01000127">
    <property type="protein sequence ID" value="SFW75991.1"/>
    <property type="molecule type" value="Genomic_DNA"/>
</dbReference>
<dbReference type="Proteomes" id="UP000182680">
    <property type="component" value="Unassembled WGS sequence"/>
</dbReference>
<reference evidence="2" key="1">
    <citation type="submission" date="2016-11" db="EMBL/GenBank/DDBJ databases">
        <authorList>
            <person name="Jaros S."/>
            <person name="Januszkiewicz K."/>
            <person name="Wedrychowicz H."/>
        </authorList>
    </citation>
    <scope>NUCLEOTIDE SEQUENCE [LARGE SCALE GENOMIC DNA]</scope>
    <source>
        <strain evidence="2">DSM 7057</strain>
    </source>
</reference>
<evidence type="ECO:0000313" key="1">
    <source>
        <dbReference type="EMBL" id="SFW75991.1"/>
    </source>
</evidence>
<dbReference type="Gene3D" id="3.90.580.10">
    <property type="entry name" value="Zinc finger, CHC2-type domain"/>
    <property type="match status" value="1"/>
</dbReference>
<accession>A0AA94HVM2</accession>
<comment type="caution">
    <text evidence="1">The sequence shown here is derived from an EMBL/GenBank/DDBJ whole genome shotgun (WGS) entry which is preliminary data.</text>
</comment>
<proteinExistence type="predicted"/>
<protein>
    <recommendedName>
        <fullName evidence="3">Zinc finger CHC2-type domain-containing protein</fullName>
    </recommendedName>
</protein>
<dbReference type="GO" id="GO:0008270">
    <property type="term" value="F:zinc ion binding"/>
    <property type="evidence" value="ECO:0007669"/>
    <property type="project" value="InterPro"/>
</dbReference>
<organism evidence="1 2">
    <name type="scientific">Desulfovibrio desulfuricans</name>
    <dbReference type="NCBI Taxonomy" id="876"/>
    <lineage>
        <taxon>Bacteria</taxon>
        <taxon>Pseudomonadati</taxon>
        <taxon>Thermodesulfobacteriota</taxon>
        <taxon>Desulfovibrionia</taxon>
        <taxon>Desulfovibrionales</taxon>
        <taxon>Desulfovibrionaceae</taxon>
        <taxon>Desulfovibrio</taxon>
    </lineage>
</organism>
<evidence type="ECO:0000313" key="2">
    <source>
        <dbReference type="Proteomes" id="UP000182680"/>
    </source>
</evidence>
<dbReference type="GO" id="GO:0006260">
    <property type="term" value="P:DNA replication"/>
    <property type="evidence" value="ECO:0007669"/>
    <property type="project" value="InterPro"/>
</dbReference>
<dbReference type="InterPro" id="IPR036977">
    <property type="entry name" value="DNA_primase_Znf_CHC2"/>
</dbReference>
<evidence type="ECO:0008006" key="3">
    <source>
        <dbReference type="Google" id="ProtNLM"/>
    </source>
</evidence>
<dbReference type="RefSeq" id="WP_072312634.1">
    <property type="nucleotide sequence ID" value="NZ_FPIW01000127.1"/>
</dbReference>
<dbReference type="SUPFAM" id="SSF57783">
    <property type="entry name" value="Zinc beta-ribbon"/>
    <property type="match status" value="1"/>
</dbReference>
<name>A0AA94HVM2_DESDE</name>
<dbReference type="GO" id="GO:0003677">
    <property type="term" value="F:DNA binding"/>
    <property type="evidence" value="ECO:0007669"/>
    <property type="project" value="InterPro"/>
</dbReference>
<dbReference type="AlphaFoldDB" id="A0AA94HVM2"/>